<evidence type="ECO:0000313" key="3">
    <source>
        <dbReference type="Proteomes" id="UP000184267"/>
    </source>
</evidence>
<name>A0A1M2V1U1_TRAPU</name>
<evidence type="ECO:0000313" key="2">
    <source>
        <dbReference type="EMBL" id="OJT01565.1"/>
    </source>
</evidence>
<sequence>MRDALGNQGSTATTDTSPFRSTLLRDNRLPDGRPKRGTLRFGFSNTSSEPPPAIELKITHGLSRDTAMDVIKTEHRVDEDPTALVAA</sequence>
<dbReference type="EMBL" id="MNAD01001731">
    <property type="protein sequence ID" value="OJT01565.1"/>
    <property type="molecule type" value="Genomic_DNA"/>
</dbReference>
<evidence type="ECO:0000256" key="1">
    <source>
        <dbReference type="SAM" id="MobiDB-lite"/>
    </source>
</evidence>
<reference evidence="2 3" key="1">
    <citation type="submission" date="2016-10" db="EMBL/GenBank/DDBJ databases">
        <title>Genome sequence of the basidiomycete white-rot fungus Trametes pubescens.</title>
        <authorList>
            <person name="Makela M.R."/>
            <person name="Granchi Z."/>
            <person name="Peng M."/>
            <person name="De Vries R.P."/>
            <person name="Grigoriev I."/>
            <person name="Riley R."/>
            <person name="Hilden K."/>
        </authorList>
    </citation>
    <scope>NUCLEOTIDE SEQUENCE [LARGE SCALE GENOMIC DNA]</scope>
    <source>
        <strain evidence="2 3">FBCC735</strain>
    </source>
</reference>
<gene>
    <name evidence="2" type="ORF">TRAPUB_7961</name>
</gene>
<protein>
    <submittedName>
        <fullName evidence="2">Uncharacterized protein</fullName>
    </submittedName>
</protein>
<comment type="caution">
    <text evidence="2">The sequence shown here is derived from an EMBL/GenBank/DDBJ whole genome shotgun (WGS) entry which is preliminary data.</text>
</comment>
<proteinExistence type="predicted"/>
<dbReference type="Proteomes" id="UP000184267">
    <property type="component" value="Unassembled WGS sequence"/>
</dbReference>
<organism evidence="2 3">
    <name type="scientific">Trametes pubescens</name>
    <name type="common">White-rot fungus</name>
    <dbReference type="NCBI Taxonomy" id="154538"/>
    <lineage>
        <taxon>Eukaryota</taxon>
        <taxon>Fungi</taxon>
        <taxon>Dikarya</taxon>
        <taxon>Basidiomycota</taxon>
        <taxon>Agaricomycotina</taxon>
        <taxon>Agaricomycetes</taxon>
        <taxon>Polyporales</taxon>
        <taxon>Polyporaceae</taxon>
        <taxon>Trametes</taxon>
    </lineage>
</organism>
<feature type="compositionally biased region" description="Basic and acidic residues" evidence="1">
    <location>
        <begin position="23"/>
        <end position="34"/>
    </location>
</feature>
<dbReference type="AlphaFoldDB" id="A0A1M2V1U1"/>
<accession>A0A1M2V1U1</accession>
<keyword evidence="3" id="KW-1185">Reference proteome</keyword>
<feature type="region of interest" description="Disordered" evidence="1">
    <location>
        <begin position="1"/>
        <end position="53"/>
    </location>
</feature>
<feature type="compositionally biased region" description="Polar residues" evidence="1">
    <location>
        <begin position="7"/>
        <end position="20"/>
    </location>
</feature>